<comment type="catalytic activity">
    <reaction evidence="10">
        <text>(2R)-2-phosphoglycerate = phosphoenolpyruvate + H2O</text>
        <dbReference type="Rhea" id="RHEA:10164"/>
        <dbReference type="ChEBI" id="CHEBI:15377"/>
        <dbReference type="ChEBI" id="CHEBI:58289"/>
        <dbReference type="ChEBI" id="CHEBI:58702"/>
        <dbReference type="EC" id="4.2.1.11"/>
    </reaction>
</comment>
<dbReference type="Gene3D" id="3.20.20.120">
    <property type="entry name" value="Enolase-like C-terminal domain"/>
    <property type="match status" value="1"/>
</dbReference>
<feature type="binding site" evidence="10">
    <location>
        <position position="391"/>
    </location>
    <ligand>
        <name>(2R)-2-phosphoglycerate</name>
        <dbReference type="ChEBI" id="CHEBI:58289"/>
    </ligand>
</feature>
<comment type="caution">
    <text evidence="13">The sequence shown here is derived from an EMBL/GenBank/DDBJ whole genome shotgun (WGS) entry which is preliminary data.</text>
</comment>
<evidence type="ECO:0000313" key="13">
    <source>
        <dbReference type="EMBL" id="OQP55204.1"/>
    </source>
</evidence>
<keyword evidence="5 10" id="KW-0964">Secreted</keyword>
<keyword evidence="10" id="KW-0479">Metal-binding</keyword>
<evidence type="ECO:0000313" key="14">
    <source>
        <dbReference type="Proteomes" id="UP000192277"/>
    </source>
</evidence>
<evidence type="ECO:0000256" key="8">
    <source>
        <dbReference type="ARBA" id="ARBA00023239"/>
    </source>
</evidence>
<dbReference type="PROSITE" id="PS00164">
    <property type="entry name" value="ENOLASE"/>
    <property type="match status" value="1"/>
</dbReference>
<feature type="binding site" evidence="10">
    <location>
        <position position="163"/>
    </location>
    <ligand>
        <name>(2R)-2-phosphoglycerate</name>
        <dbReference type="ChEBI" id="CHEBI:58289"/>
    </ligand>
</feature>
<dbReference type="SFLD" id="SFLDS00001">
    <property type="entry name" value="Enolase"/>
    <property type="match status" value="1"/>
</dbReference>
<dbReference type="Pfam" id="PF00113">
    <property type="entry name" value="Enolase_C"/>
    <property type="match status" value="1"/>
</dbReference>
<dbReference type="CDD" id="cd03313">
    <property type="entry name" value="enolase"/>
    <property type="match status" value="1"/>
</dbReference>
<feature type="binding site" evidence="10">
    <location>
        <position position="370"/>
    </location>
    <ligand>
        <name>(2R)-2-phosphoglycerate</name>
        <dbReference type="ChEBI" id="CHEBI:58289"/>
    </ligand>
</feature>
<feature type="domain" description="Enolase N-terminal" evidence="12">
    <location>
        <begin position="4"/>
        <end position="134"/>
    </location>
</feature>
<accession>A0ABX3P5J9</accession>
<protein>
    <recommendedName>
        <fullName evidence="4 10">Enolase</fullName>
        <ecNumber evidence="3 10">4.2.1.11</ecNumber>
    </recommendedName>
    <alternativeName>
        <fullName evidence="10">2-phospho-D-glycerate hydro-lyase</fullName>
    </alternativeName>
    <alternativeName>
        <fullName evidence="10">2-phosphoglycerate dehydratase</fullName>
    </alternativeName>
</protein>
<comment type="function">
    <text evidence="9 10">Catalyzes the reversible conversion of 2-phosphoglycerate (2-PG) into phosphoenolpyruvate (PEP). It is essential for the degradation of carbohydrates via glycolysis.</text>
</comment>
<evidence type="ECO:0000259" key="11">
    <source>
        <dbReference type="SMART" id="SM01192"/>
    </source>
</evidence>
<dbReference type="EMBL" id="LWBO01000001">
    <property type="protein sequence ID" value="OQP55204.1"/>
    <property type="molecule type" value="Genomic_DNA"/>
</dbReference>
<proteinExistence type="inferred from homology"/>
<evidence type="ECO:0000259" key="12">
    <source>
        <dbReference type="SMART" id="SM01193"/>
    </source>
</evidence>
<dbReference type="PIRSF" id="PIRSF001400">
    <property type="entry name" value="Enolase"/>
    <property type="match status" value="1"/>
</dbReference>
<evidence type="ECO:0000256" key="9">
    <source>
        <dbReference type="ARBA" id="ARBA00045763"/>
    </source>
</evidence>
<feature type="domain" description="Enolase C-terminal TIM barrel" evidence="11">
    <location>
        <begin position="139"/>
        <end position="428"/>
    </location>
</feature>
<dbReference type="SMART" id="SM01193">
    <property type="entry name" value="Enolase_N"/>
    <property type="match status" value="1"/>
</dbReference>
<keyword evidence="14" id="KW-1185">Reference proteome</keyword>
<evidence type="ECO:0000256" key="7">
    <source>
        <dbReference type="ARBA" id="ARBA00023152"/>
    </source>
</evidence>
<dbReference type="SMART" id="SM01192">
    <property type="entry name" value="Enolase_C"/>
    <property type="match status" value="1"/>
</dbReference>
<evidence type="ECO:0000256" key="5">
    <source>
        <dbReference type="ARBA" id="ARBA00022525"/>
    </source>
</evidence>
<dbReference type="Proteomes" id="UP000192277">
    <property type="component" value="Unassembled WGS sequence"/>
</dbReference>
<dbReference type="SFLD" id="SFLDG00178">
    <property type="entry name" value="enolase"/>
    <property type="match status" value="1"/>
</dbReference>
<evidence type="ECO:0000256" key="1">
    <source>
        <dbReference type="ARBA" id="ARBA00005031"/>
    </source>
</evidence>
<comment type="cofactor">
    <cofactor evidence="10">
        <name>Mg(2+)</name>
        <dbReference type="ChEBI" id="CHEBI:18420"/>
    </cofactor>
    <text evidence="10">Binds a second Mg(2+) ion via substrate during catalysis.</text>
</comment>
<feature type="binding site" evidence="10">
    <location>
        <position position="288"/>
    </location>
    <ligand>
        <name>Mg(2+)</name>
        <dbReference type="ChEBI" id="CHEBI:18420"/>
    </ligand>
</feature>
<dbReference type="SFLD" id="SFLDF00002">
    <property type="entry name" value="enolase"/>
    <property type="match status" value="1"/>
</dbReference>
<dbReference type="SUPFAM" id="SSF51604">
    <property type="entry name" value="Enolase C-terminal domain-like"/>
    <property type="match status" value="1"/>
</dbReference>
<gene>
    <name evidence="10" type="primary">eno</name>
    <name evidence="13" type="ORF">A4D02_02505</name>
</gene>
<evidence type="ECO:0000256" key="6">
    <source>
        <dbReference type="ARBA" id="ARBA00022842"/>
    </source>
</evidence>
<reference evidence="13 14" key="1">
    <citation type="submission" date="2016-04" db="EMBL/GenBank/DDBJ databases">
        <authorList>
            <person name="Chen L."/>
            <person name="Zhuang W."/>
            <person name="Wang G."/>
        </authorList>
    </citation>
    <scope>NUCLEOTIDE SEQUENCE [LARGE SCALE GENOMIC DNA]</scope>
    <source>
        <strain evidence="14">GR20</strain>
    </source>
</reference>
<feature type="binding site" evidence="10">
    <location>
        <position position="369"/>
    </location>
    <ligand>
        <name>(2R)-2-phosphoglycerate</name>
        <dbReference type="ChEBI" id="CHEBI:58289"/>
    </ligand>
</feature>
<dbReference type="RefSeq" id="WP_014222788.1">
    <property type="nucleotide sequence ID" value="NZ_LWBO01000001.1"/>
</dbReference>
<dbReference type="NCBIfam" id="TIGR01060">
    <property type="entry name" value="eno"/>
    <property type="match status" value="1"/>
</dbReference>
<keyword evidence="6 10" id="KW-0460">Magnesium</keyword>
<dbReference type="HAMAP" id="MF_00318">
    <property type="entry name" value="Enolase"/>
    <property type="match status" value="1"/>
</dbReference>
<dbReference type="InterPro" id="IPR029017">
    <property type="entry name" value="Enolase-like_N"/>
</dbReference>
<dbReference type="PANTHER" id="PTHR11902">
    <property type="entry name" value="ENOLASE"/>
    <property type="match status" value="1"/>
</dbReference>
<feature type="active site" description="Proton acceptor" evidence="10">
    <location>
        <position position="340"/>
    </location>
</feature>
<feature type="binding site" evidence="10">
    <location>
        <position position="340"/>
    </location>
    <ligand>
        <name>(2R)-2-phosphoglycerate</name>
        <dbReference type="ChEBI" id="CHEBI:58289"/>
    </ligand>
</feature>
<comment type="pathway">
    <text evidence="1 10">Carbohydrate degradation; glycolysis; pyruvate from D-glyceraldehyde 3-phosphate: step 4/5.</text>
</comment>
<feature type="binding site" evidence="10">
    <location>
        <position position="242"/>
    </location>
    <ligand>
        <name>Mg(2+)</name>
        <dbReference type="ChEBI" id="CHEBI:18420"/>
    </ligand>
</feature>
<dbReference type="InterPro" id="IPR036849">
    <property type="entry name" value="Enolase-like_C_sf"/>
</dbReference>
<dbReference type="InterPro" id="IPR020810">
    <property type="entry name" value="Enolase_C"/>
</dbReference>
<comment type="subcellular location">
    <subcellularLocation>
        <location evidence="10">Cytoplasm</location>
    </subcellularLocation>
    <subcellularLocation>
        <location evidence="10">Secreted</location>
    </subcellularLocation>
    <subcellularLocation>
        <location evidence="10">Cell surface</location>
    </subcellularLocation>
    <text evidence="10">Fractions of enolase are present in both the cytoplasm and on the cell surface.</text>
</comment>
<evidence type="ECO:0000256" key="3">
    <source>
        <dbReference type="ARBA" id="ARBA00012058"/>
    </source>
</evidence>
<dbReference type="PRINTS" id="PR00148">
    <property type="entry name" value="ENOLASE"/>
</dbReference>
<dbReference type="Pfam" id="PF03952">
    <property type="entry name" value="Enolase_N"/>
    <property type="match status" value="1"/>
</dbReference>
<dbReference type="PANTHER" id="PTHR11902:SF1">
    <property type="entry name" value="ENOLASE"/>
    <property type="match status" value="1"/>
</dbReference>
<feature type="binding site" evidence="10">
    <location>
        <position position="315"/>
    </location>
    <ligand>
        <name>Mg(2+)</name>
        <dbReference type="ChEBI" id="CHEBI:18420"/>
    </ligand>
</feature>
<keyword evidence="10" id="KW-0963">Cytoplasm</keyword>
<dbReference type="InterPro" id="IPR020809">
    <property type="entry name" value="Enolase_CS"/>
</dbReference>
<evidence type="ECO:0000256" key="10">
    <source>
        <dbReference type="HAMAP-Rule" id="MF_00318"/>
    </source>
</evidence>
<sequence>MSYIADIHARQILDSRGNPTVEVDVVTDSGFLGRAAVPSGASTGKHEAVELRDGDKKTYMGKGVLQAVKNVNEIIADQLIGIEVVKQAYIDDLLIKIDGTENKAKLGANATLAVSMAVAKAAAEETNLPLYRYLGGVNATVLPMPLMNILNGGVHADNKIDFQEFMIVPIGAPSFSEGLRWGVEIFHHLKSILKKKGYGTNVGDEGGYAPDIQSPEEAIETVLAAIESAGYKAGDQIGIAMDAASTEMYDEASNTYKFYKSSNKTISSDEMVAYWADWVKKYPIVSIEDGMAEDDWNGWKKLTDAIGSKCQLVGDDLFVTNVKRLQEGIDKGIANSILVKVNQIGTVTETINAVQLAQTNGYTSIMSHRSGETEDTTIADLAVALNCGQIKTGSASRSDRLAKYNQLLRIEEALGENAIYPKGRIKFGK</sequence>
<name>A0ABX3P5J9_9BACT</name>
<dbReference type="InterPro" id="IPR020811">
    <property type="entry name" value="Enolase_N"/>
</dbReference>
<evidence type="ECO:0000256" key="4">
    <source>
        <dbReference type="ARBA" id="ARBA00017068"/>
    </source>
</evidence>
<dbReference type="EC" id="4.2.1.11" evidence="3 10"/>
<comment type="similarity">
    <text evidence="2 10">Belongs to the enolase family.</text>
</comment>
<evidence type="ECO:0000256" key="2">
    <source>
        <dbReference type="ARBA" id="ARBA00009604"/>
    </source>
</evidence>
<keyword evidence="8 10" id="KW-0456">Lyase</keyword>
<keyword evidence="7 10" id="KW-0324">Glycolysis</keyword>
<feature type="active site" description="Proton donor" evidence="10">
    <location>
        <position position="205"/>
    </location>
</feature>
<dbReference type="SUPFAM" id="SSF54826">
    <property type="entry name" value="Enolase N-terminal domain-like"/>
    <property type="match status" value="1"/>
</dbReference>
<dbReference type="Gene3D" id="3.30.390.10">
    <property type="entry name" value="Enolase-like, N-terminal domain"/>
    <property type="match status" value="1"/>
</dbReference>
<organism evidence="13 14">
    <name type="scientific">Niastella koreensis</name>
    <dbReference type="NCBI Taxonomy" id="354356"/>
    <lineage>
        <taxon>Bacteria</taxon>
        <taxon>Pseudomonadati</taxon>
        <taxon>Bacteroidota</taxon>
        <taxon>Chitinophagia</taxon>
        <taxon>Chitinophagales</taxon>
        <taxon>Chitinophagaceae</taxon>
        <taxon>Niastella</taxon>
    </lineage>
</organism>
<dbReference type="InterPro" id="IPR000941">
    <property type="entry name" value="Enolase"/>
</dbReference>